<reference evidence="6 7" key="1">
    <citation type="submission" date="2015-03" db="EMBL/GenBank/DDBJ databases">
        <authorList>
            <person name="Murphy D."/>
        </authorList>
    </citation>
    <scope>NUCLEOTIDE SEQUENCE [LARGE SCALE GENOMIC DNA]</scope>
    <source>
        <strain evidence="6 7">OL-4</strain>
    </source>
</reference>
<dbReference type="PRINTS" id="PR00411">
    <property type="entry name" value="PNDRDTASEI"/>
</dbReference>
<proteinExistence type="predicted"/>
<protein>
    <submittedName>
        <fullName evidence="6">FAD-dependent pyridine nucleotide-disulphide oxidoreductase</fullName>
    </submittedName>
</protein>
<dbReference type="Pfam" id="PF22780">
    <property type="entry name" value="HI0933_like_1st"/>
    <property type="match status" value="1"/>
</dbReference>
<gene>
    <name evidence="6" type="ORF">2041</name>
</gene>
<evidence type="ECO:0000256" key="1">
    <source>
        <dbReference type="ARBA" id="ARBA00001974"/>
    </source>
</evidence>
<dbReference type="SUPFAM" id="SSF51905">
    <property type="entry name" value="FAD/NAD(P)-binding domain"/>
    <property type="match status" value="1"/>
</dbReference>
<evidence type="ECO:0000259" key="4">
    <source>
        <dbReference type="Pfam" id="PF03486"/>
    </source>
</evidence>
<organism evidence="6 7">
    <name type="scientific">Syntrophomonas zehnderi OL-4</name>
    <dbReference type="NCBI Taxonomy" id="690567"/>
    <lineage>
        <taxon>Bacteria</taxon>
        <taxon>Bacillati</taxon>
        <taxon>Bacillota</taxon>
        <taxon>Clostridia</taxon>
        <taxon>Eubacteriales</taxon>
        <taxon>Syntrophomonadaceae</taxon>
        <taxon>Syntrophomonas</taxon>
    </lineage>
</organism>
<dbReference type="SUPFAM" id="SSF160996">
    <property type="entry name" value="HI0933 insert domain-like"/>
    <property type="match status" value="1"/>
</dbReference>
<keyword evidence="2" id="KW-0285">Flavoprotein</keyword>
<evidence type="ECO:0000313" key="7">
    <source>
        <dbReference type="Proteomes" id="UP000045545"/>
    </source>
</evidence>
<keyword evidence="7" id="KW-1185">Reference proteome</keyword>
<evidence type="ECO:0000256" key="2">
    <source>
        <dbReference type="ARBA" id="ARBA00022630"/>
    </source>
</evidence>
<dbReference type="RefSeq" id="WP_046498456.1">
    <property type="nucleotide sequence ID" value="NZ_CGIH01000032.1"/>
</dbReference>
<evidence type="ECO:0000259" key="5">
    <source>
        <dbReference type="Pfam" id="PF22780"/>
    </source>
</evidence>
<dbReference type="Proteomes" id="UP000045545">
    <property type="component" value="Unassembled WGS sequence"/>
</dbReference>
<sequence>MKDIIVIGAGPAGMMAAGQAAEQGGRVWLLEKKDRVGSKLRITGKGRCNITADVDLESFIKAIPGNGRFLYSVLHEFSKDDLVNFFNKRGLKTKVERGNRVFPVSDNAQDVVDLLYNYARVAGVNVITSVKVLRIEPDNGKVAGVETNQGFMAADAVIIATGGMSYPGTGSTGDGYQWAQSLGHTIIKPRPGLVPLVVEENWIKDLQGLSLKNVTATAYTAAGKKINSDFGELLFTHFGLSGPIILSMSRDIGEYLYHEKQPVTVKLDLKPALDENRLNDRVLRDFDKYSRKHFKNALNELLPQKLIPVFIDLAGIDPEKPCHQISRTERLAIVRLLKSFTLTITKTRPLAEAIVTAGGVSVKEVNPQTMESKLVQGLYFAGEVLDVDGYTGGYNLQSAFSTGFVAGRNAAR</sequence>
<feature type="domain" description="RsdA/BaiN/AoA(So)-like Rossmann fold-like" evidence="4">
    <location>
        <begin position="3"/>
        <end position="408"/>
    </location>
</feature>
<name>A0A0E4GBX9_9FIRM</name>
<dbReference type="NCBIfam" id="TIGR00275">
    <property type="entry name" value="aminoacetone oxidase family FAD-binding enzyme"/>
    <property type="match status" value="1"/>
</dbReference>
<dbReference type="Gene3D" id="2.40.30.10">
    <property type="entry name" value="Translation factors"/>
    <property type="match status" value="1"/>
</dbReference>
<dbReference type="InterPro" id="IPR023166">
    <property type="entry name" value="BaiN-like_dom_sf"/>
</dbReference>
<dbReference type="OrthoDB" id="9773233at2"/>
<dbReference type="InterPro" id="IPR036188">
    <property type="entry name" value="FAD/NAD-bd_sf"/>
</dbReference>
<dbReference type="PRINTS" id="PR00368">
    <property type="entry name" value="FADPNR"/>
</dbReference>
<evidence type="ECO:0000313" key="6">
    <source>
        <dbReference type="EMBL" id="CFX85537.1"/>
    </source>
</evidence>
<dbReference type="Pfam" id="PF03486">
    <property type="entry name" value="HI0933_like"/>
    <property type="match status" value="1"/>
</dbReference>
<feature type="domain" description="RsdA/BaiN/AoA(So)-like insert" evidence="5">
    <location>
        <begin position="190"/>
        <end position="355"/>
    </location>
</feature>
<dbReference type="AlphaFoldDB" id="A0A0E4GBX9"/>
<dbReference type="STRING" id="690567.2041"/>
<dbReference type="InterPro" id="IPR004792">
    <property type="entry name" value="BaiN-like"/>
</dbReference>
<dbReference type="EMBL" id="CGIH01000032">
    <property type="protein sequence ID" value="CFX85537.1"/>
    <property type="molecule type" value="Genomic_DNA"/>
</dbReference>
<dbReference type="PANTHER" id="PTHR42887">
    <property type="entry name" value="OS12G0638800 PROTEIN"/>
    <property type="match status" value="1"/>
</dbReference>
<dbReference type="InterPro" id="IPR057661">
    <property type="entry name" value="RsdA/BaiN/AoA(So)_Rossmann"/>
</dbReference>
<dbReference type="InterPro" id="IPR055178">
    <property type="entry name" value="RsdA/BaiN/AoA(So)-like_dom"/>
</dbReference>
<dbReference type="PANTHER" id="PTHR42887:SF2">
    <property type="entry name" value="OS12G0638800 PROTEIN"/>
    <property type="match status" value="1"/>
</dbReference>
<comment type="cofactor">
    <cofactor evidence="1">
        <name>FAD</name>
        <dbReference type="ChEBI" id="CHEBI:57692"/>
    </cofactor>
</comment>
<keyword evidence="3" id="KW-0274">FAD</keyword>
<dbReference type="Gene3D" id="3.50.50.60">
    <property type="entry name" value="FAD/NAD(P)-binding domain"/>
    <property type="match status" value="1"/>
</dbReference>
<evidence type="ECO:0000256" key="3">
    <source>
        <dbReference type="ARBA" id="ARBA00022827"/>
    </source>
</evidence>
<accession>A0A0E4GBX9</accession>
<dbReference type="Gene3D" id="1.10.8.260">
    <property type="entry name" value="HI0933 insert domain-like"/>
    <property type="match status" value="1"/>
</dbReference>